<dbReference type="InterPro" id="IPR046342">
    <property type="entry name" value="CBS_dom_sf"/>
</dbReference>
<keyword evidence="2 3" id="KW-0129">CBS domain</keyword>
<dbReference type="InterPro" id="IPR016169">
    <property type="entry name" value="FAD-bd_PCMH_sub2"/>
</dbReference>
<name>A0A0H2P634_BIFBI</name>
<dbReference type="PANTHER" id="PTHR43099">
    <property type="entry name" value="UPF0053 PROTEIN YRKA"/>
    <property type="match status" value="1"/>
</dbReference>
<dbReference type="GO" id="GO:0050660">
    <property type="term" value="F:flavin adenine dinucleotide binding"/>
    <property type="evidence" value="ECO:0007669"/>
    <property type="project" value="InterPro"/>
</dbReference>
<dbReference type="RefSeq" id="WP_047285673.1">
    <property type="nucleotide sequence ID" value="NZ_CP022723.1"/>
</dbReference>
<evidence type="ECO:0000256" key="2">
    <source>
        <dbReference type="ARBA" id="ARBA00023122"/>
    </source>
</evidence>
<evidence type="ECO:0000313" key="6">
    <source>
        <dbReference type="EMBL" id="KAB7487692.1"/>
    </source>
</evidence>
<reference evidence="6 7" key="1">
    <citation type="journal article" date="2019" name="Nat. Med.">
        <title>A library of human gut bacterial isolates paired with longitudinal multiomics data enables mechanistic microbiome research.</title>
        <authorList>
            <person name="Poyet M."/>
            <person name="Groussin M."/>
            <person name="Gibbons S.M."/>
            <person name="Avila-Pacheco J."/>
            <person name="Jiang X."/>
            <person name="Kearney S.M."/>
            <person name="Perrotta A.R."/>
            <person name="Berdy B."/>
            <person name="Zhao S."/>
            <person name="Lieberman T.D."/>
            <person name="Swanson P.K."/>
            <person name="Smith M."/>
            <person name="Roesemann S."/>
            <person name="Alexander J.E."/>
            <person name="Rich S.A."/>
            <person name="Livny J."/>
            <person name="Vlamakis H."/>
            <person name="Clish C."/>
            <person name="Bullock K."/>
            <person name="Deik A."/>
            <person name="Scott J."/>
            <person name="Pierce K.A."/>
            <person name="Xavier R.J."/>
            <person name="Alm E.J."/>
        </authorList>
    </citation>
    <scope>NUCLEOTIDE SEQUENCE [LARGE SCALE GENOMIC DNA]</scope>
    <source>
        <strain evidence="6 7">BIOML-A13</strain>
    </source>
</reference>
<evidence type="ECO:0000313" key="7">
    <source>
        <dbReference type="Proteomes" id="UP000451386"/>
    </source>
</evidence>
<dbReference type="Gene3D" id="3.10.580.10">
    <property type="entry name" value="CBS-domain"/>
    <property type="match status" value="1"/>
</dbReference>
<dbReference type="SUPFAM" id="SSF56176">
    <property type="entry name" value="FAD-binding/transporter-associated domain-like"/>
    <property type="match status" value="1"/>
</dbReference>
<feature type="transmembrane region" description="Helical" evidence="5">
    <location>
        <begin position="146"/>
        <end position="164"/>
    </location>
</feature>
<dbReference type="SUPFAM" id="SSF54631">
    <property type="entry name" value="CBS-domain pair"/>
    <property type="match status" value="1"/>
</dbReference>
<feature type="transmembrane region" description="Helical" evidence="5">
    <location>
        <begin position="6"/>
        <end position="27"/>
    </location>
</feature>
<keyword evidence="5" id="KW-0472">Membrane</keyword>
<gene>
    <name evidence="6" type="ORF">GBA83_02240</name>
</gene>
<feature type="region of interest" description="Disordered" evidence="4">
    <location>
        <begin position="167"/>
        <end position="186"/>
    </location>
</feature>
<feature type="compositionally biased region" description="Acidic residues" evidence="4">
    <location>
        <begin position="452"/>
        <end position="464"/>
    </location>
</feature>
<keyword evidence="5" id="KW-0812">Transmembrane</keyword>
<dbReference type="AlphaFoldDB" id="A0A0H2P634"/>
<feature type="region of interest" description="Disordered" evidence="4">
    <location>
        <begin position="441"/>
        <end position="472"/>
    </location>
</feature>
<dbReference type="CDD" id="cd04590">
    <property type="entry name" value="CBS_pair_CorC_HlyC_assoc"/>
    <property type="match status" value="1"/>
</dbReference>
<dbReference type="SMART" id="SM01091">
    <property type="entry name" value="CorC_HlyC"/>
    <property type="match status" value="1"/>
</dbReference>
<keyword evidence="5" id="KW-1133">Transmembrane helix</keyword>
<protein>
    <submittedName>
        <fullName evidence="6">HlyC/CorC family transporter</fullName>
    </submittedName>
</protein>
<dbReference type="FunFam" id="3.10.580.10:FF:000002">
    <property type="entry name" value="Magnesium/cobalt efflux protein CorC"/>
    <property type="match status" value="1"/>
</dbReference>
<dbReference type="EMBL" id="WDOP01000001">
    <property type="protein sequence ID" value="KAB7487692.1"/>
    <property type="molecule type" value="Genomic_DNA"/>
</dbReference>
<keyword evidence="1" id="KW-0677">Repeat</keyword>
<dbReference type="InterPro" id="IPR036318">
    <property type="entry name" value="FAD-bd_PCMH-like_sf"/>
</dbReference>
<dbReference type="InterPro" id="IPR051676">
    <property type="entry name" value="UPF0053_domain"/>
</dbReference>
<dbReference type="Gene3D" id="3.30.465.10">
    <property type="match status" value="1"/>
</dbReference>
<evidence type="ECO:0000256" key="5">
    <source>
        <dbReference type="SAM" id="Phobius"/>
    </source>
</evidence>
<evidence type="ECO:0000256" key="1">
    <source>
        <dbReference type="ARBA" id="ARBA00022737"/>
    </source>
</evidence>
<proteinExistence type="predicted"/>
<dbReference type="Pfam" id="PF03471">
    <property type="entry name" value="CorC_HlyC"/>
    <property type="match status" value="1"/>
</dbReference>
<feature type="transmembrane region" description="Helical" evidence="5">
    <location>
        <begin position="87"/>
        <end position="107"/>
    </location>
</feature>
<accession>A0A0H2P634</accession>
<dbReference type="InterPro" id="IPR000644">
    <property type="entry name" value="CBS_dom"/>
</dbReference>
<sequence>MPLTDTSTIILVVALVVVAALLVWLSLSMAAAESAVGRVTRAGLNNKILEVQTDTETSQFIRMKKIGKIHTVQRLIANRYATSGSCAFFRITCNVFDGVLVACVASLLDAPIWLQLLCGFLFALIVGIVSVLVRPRSAGASKPIDIMLNLAGLVRFATAITPFAKAGEQKGQKRRSKESDLSDDEELEKIQLEQGRATIDRLVEANDFDPEVSEMLRNVLTLSETLTREIMVPRTDMICMDRTATLADMLRLCSRSGFSRVPVIGDDVDDLIGVAYLKDAVRATAFNPAASQRYVASIVRQPMLVPESKPVDDLFHAMQQTRQHVAIVVDEYGGIAGLVTIEDTIEQIVGELEDEHDRTQHSEPEKIGERKWKMPARTPIATLEEMFEIDIDEDDVDTVYGLLTKLLGRVPIVGSSAVTRGLRLTAVDTAGRRKRVSMIVVEPAAGSQGPAADDDEPRSDEQDGESASPQGK</sequence>
<dbReference type="InterPro" id="IPR044751">
    <property type="entry name" value="Ion_transp-like_CBS"/>
</dbReference>
<dbReference type="PANTHER" id="PTHR43099:SF5">
    <property type="entry name" value="HLYC_CORC FAMILY TRANSPORTER"/>
    <property type="match status" value="1"/>
</dbReference>
<dbReference type="Pfam" id="PF00571">
    <property type="entry name" value="CBS"/>
    <property type="match status" value="2"/>
</dbReference>
<dbReference type="SMART" id="SM00116">
    <property type="entry name" value="CBS"/>
    <property type="match status" value="2"/>
</dbReference>
<evidence type="ECO:0000256" key="4">
    <source>
        <dbReference type="SAM" id="MobiDB-lite"/>
    </source>
</evidence>
<organism evidence="6 7">
    <name type="scientific">Bifidobacterium bifidum</name>
    <dbReference type="NCBI Taxonomy" id="1681"/>
    <lineage>
        <taxon>Bacteria</taxon>
        <taxon>Bacillati</taxon>
        <taxon>Actinomycetota</taxon>
        <taxon>Actinomycetes</taxon>
        <taxon>Bifidobacteriales</taxon>
        <taxon>Bifidobacteriaceae</taxon>
        <taxon>Bifidobacterium</taxon>
    </lineage>
</organism>
<comment type="caution">
    <text evidence="6">The sequence shown here is derived from an EMBL/GenBank/DDBJ whole genome shotgun (WGS) entry which is preliminary data.</text>
</comment>
<dbReference type="PROSITE" id="PS51371">
    <property type="entry name" value="CBS"/>
    <property type="match status" value="2"/>
</dbReference>
<feature type="transmembrane region" description="Helical" evidence="5">
    <location>
        <begin position="113"/>
        <end position="134"/>
    </location>
</feature>
<dbReference type="Proteomes" id="UP000451386">
    <property type="component" value="Unassembled WGS sequence"/>
</dbReference>
<dbReference type="InterPro" id="IPR005170">
    <property type="entry name" value="Transptr-assoc_dom"/>
</dbReference>
<evidence type="ECO:0000256" key="3">
    <source>
        <dbReference type="PROSITE-ProRule" id="PRU00703"/>
    </source>
</evidence>